<dbReference type="InterPro" id="IPR018658">
    <property type="entry name" value="DUF2089"/>
</dbReference>
<feature type="domain" description="DUF2089" evidence="2">
    <location>
        <begin position="5"/>
        <end position="36"/>
    </location>
</feature>
<name>A0A498D0N1_9FIRM</name>
<dbReference type="InterPro" id="IPR053957">
    <property type="entry name" value="DUF2089_Zn_ribbon"/>
</dbReference>
<protein>
    <submittedName>
        <fullName evidence="3">DUF2089 domain-containing protein</fullName>
    </submittedName>
</protein>
<sequence length="122" mass="13562">MPTKCPACGQEMRVCLLRCPACNTEVAGDFPLGRFARLTEEQLHFLETFIRCRGSLKDVGTRVGVSYPTARNRLDELIRALGLSEEADTESARRLEILSRLKEGEITAEEALNLLQGGTNHE</sequence>
<proteinExistence type="predicted"/>
<evidence type="ECO:0000313" key="3">
    <source>
        <dbReference type="EMBL" id="RLL13235.1"/>
    </source>
</evidence>
<dbReference type="Proteomes" id="UP000276301">
    <property type="component" value="Unassembled WGS sequence"/>
</dbReference>
<organism evidence="3 4">
    <name type="scientific">Anaerotruncus massiliensis</name>
    <name type="common">ex Liu et al. 2021</name>
    <dbReference type="NCBI Taxonomy" id="2321404"/>
    <lineage>
        <taxon>Bacteria</taxon>
        <taxon>Bacillati</taxon>
        <taxon>Bacillota</taxon>
        <taxon>Clostridia</taxon>
        <taxon>Eubacteriales</taxon>
        <taxon>Oscillospiraceae</taxon>
        <taxon>Anaerotruncus</taxon>
    </lineage>
</organism>
<keyword evidence="4" id="KW-1185">Reference proteome</keyword>
<reference evidence="3 4" key="1">
    <citation type="submission" date="2018-10" db="EMBL/GenBank/DDBJ databases">
        <title>Anaerotruncus faecis sp. nov., isolated from human feces.</title>
        <authorList>
            <person name="Wang Y.-J."/>
        </authorList>
    </citation>
    <scope>NUCLEOTIDE SEQUENCE [LARGE SCALE GENOMIC DNA]</scope>
    <source>
        <strain evidence="3 4">22A2-44</strain>
    </source>
</reference>
<dbReference type="Pfam" id="PF22747">
    <property type="entry name" value="Zn_ribbon_DUF2089"/>
    <property type="match status" value="1"/>
</dbReference>
<feature type="domain" description="DUF2089" evidence="1">
    <location>
        <begin position="38"/>
        <end position="83"/>
    </location>
</feature>
<gene>
    <name evidence="3" type="ORF">D4A47_04425</name>
</gene>
<accession>A0A498D0N1</accession>
<evidence type="ECO:0000259" key="1">
    <source>
        <dbReference type="Pfam" id="PF09862"/>
    </source>
</evidence>
<dbReference type="Pfam" id="PF09862">
    <property type="entry name" value="DUF2089"/>
    <property type="match status" value="1"/>
</dbReference>
<dbReference type="AlphaFoldDB" id="A0A498D0N1"/>
<dbReference type="EMBL" id="RCHT01000004">
    <property type="protein sequence ID" value="RLL13235.1"/>
    <property type="molecule type" value="Genomic_DNA"/>
</dbReference>
<evidence type="ECO:0000259" key="2">
    <source>
        <dbReference type="Pfam" id="PF22747"/>
    </source>
</evidence>
<evidence type="ECO:0000313" key="4">
    <source>
        <dbReference type="Proteomes" id="UP000276301"/>
    </source>
</evidence>
<comment type="caution">
    <text evidence="3">The sequence shown here is derived from an EMBL/GenBank/DDBJ whole genome shotgun (WGS) entry which is preliminary data.</text>
</comment>